<dbReference type="GO" id="GO:0008168">
    <property type="term" value="F:methyltransferase activity"/>
    <property type="evidence" value="ECO:0007669"/>
    <property type="project" value="UniProtKB-KW"/>
</dbReference>
<dbReference type="STRING" id="655863.F0XNZ7"/>
<dbReference type="GO" id="GO:0047443">
    <property type="term" value="F:4-hydroxy-4-methyl-2-oxoglutarate aldolase activity"/>
    <property type="evidence" value="ECO:0007669"/>
    <property type="project" value="TreeGrafter"/>
</dbReference>
<feature type="binding site" evidence="1">
    <location>
        <position position="121"/>
    </location>
    <ligand>
        <name>Mg(2+)</name>
        <dbReference type="ChEBI" id="CHEBI:18420"/>
    </ligand>
</feature>
<protein>
    <submittedName>
        <fullName evidence="2">Ribonuclease e inhibitor rraa/dimethylmenaquinone methyltransferase</fullName>
    </submittedName>
</protein>
<reference evidence="2 3" key="1">
    <citation type="journal article" date="2011" name="Proc. Natl. Acad. Sci. U.S.A.">
        <title>Genome and transcriptome analyses of the mountain pine beetle-fungal symbiont Grosmannia clavigera, a lodgepole pine pathogen.</title>
        <authorList>
            <person name="DiGuistini S."/>
            <person name="Wang Y."/>
            <person name="Liao N.Y."/>
            <person name="Taylor G."/>
            <person name="Tanguay P."/>
            <person name="Feau N."/>
            <person name="Henrissat B."/>
            <person name="Chan S.K."/>
            <person name="Hesse-Orce U."/>
            <person name="Alamouti S.M."/>
            <person name="Tsui C.K.M."/>
            <person name="Docking R.T."/>
            <person name="Levasseur A."/>
            <person name="Haridas S."/>
            <person name="Robertson G."/>
            <person name="Birol I."/>
            <person name="Holt R.A."/>
            <person name="Marra M.A."/>
            <person name="Hamelin R.C."/>
            <person name="Hirst M."/>
            <person name="Jones S.J.M."/>
            <person name="Bohlmann J."/>
            <person name="Breuil C."/>
        </authorList>
    </citation>
    <scope>NUCLEOTIDE SEQUENCE [LARGE SCALE GENOMIC DNA]</scope>
    <source>
        <strain evidence="3">kw1407 / UAMH 11150</strain>
    </source>
</reference>
<dbReference type="FunCoup" id="F0XNZ7">
    <property type="interactions" value="9"/>
</dbReference>
<gene>
    <name evidence="2" type="ORF">CMQ_7080</name>
</gene>
<keyword evidence="2" id="KW-0489">Methyltransferase</keyword>
<dbReference type="OrthoDB" id="1476984at2759"/>
<sequence length="232" mass="24360">MAPQLDPNVEALSEFSTCDVSDALLKLKVPHGGFLAGITMYSPERQTGATKIVGPAYTVKYALLSDPAAKHPTHYIDAVPEGAVLFVSSPRTPNAVFGGLMATRAQYRGCTGAVIDGRLRDLQEHRDLRFPVFARDVGTTAPAEVAKVVGIDVAVQLQPEGQAEAGAITTANAIIHPGDYVIADLNGVVVLPRGLAAQALSLIKKQVTADEQLATALRGGASFAEASKKFRG</sequence>
<dbReference type="eggNOG" id="ENOG502RZ5Y">
    <property type="taxonomic scope" value="Eukaryota"/>
</dbReference>
<comment type="cofactor">
    <cofactor evidence="1">
        <name>Mg(2+)</name>
        <dbReference type="ChEBI" id="CHEBI:18420"/>
    </cofactor>
</comment>
<dbReference type="AlphaFoldDB" id="F0XNZ7"/>
<dbReference type="EMBL" id="GL629801">
    <property type="protein sequence ID" value="EFX00078.1"/>
    <property type="molecule type" value="Genomic_DNA"/>
</dbReference>
<proteinExistence type="predicted"/>
<dbReference type="PANTHER" id="PTHR33254">
    <property type="entry name" value="4-HYDROXY-4-METHYL-2-OXOGLUTARATE ALDOLASE 3-RELATED"/>
    <property type="match status" value="1"/>
</dbReference>
<feature type="binding site" evidence="1">
    <location>
        <begin position="98"/>
        <end position="101"/>
    </location>
    <ligand>
        <name>substrate</name>
    </ligand>
</feature>
<dbReference type="Pfam" id="PF03737">
    <property type="entry name" value="RraA-like"/>
    <property type="match status" value="1"/>
</dbReference>
<dbReference type="GO" id="GO:0008948">
    <property type="term" value="F:oxaloacetate decarboxylase activity"/>
    <property type="evidence" value="ECO:0007669"/>
    <property type="project" value="TreeGrafter"/>
</dbReference>
<accession>F0XNZ7</accession>
<dbReference type="RefSeq" id="XP_014169560.1">
    <property type="nucleotide sequence ID" value="XM_014314085.1"/>
</dbReference>
<name>F0XNZ7_GROCL</name>
<dbReference type="CDD" id="cd16841">
    <property type="entry name" value="RraA_family"/>
    <property type="match status" value="1"/>
</dbReference>
<evidence type="ECO:0000313" key="2">
    <source>
        <dbReference type="EMBL" id="EFX00078.1"/>
    </source>
</evidence>
<keyword evidence="3" id="KW-1185">Reference proteome</keyword>
<dbReference type="GO" id="GO:0046872">
    <property type="term" value="F:metal ion binding"/>
    <property type="evidence" value="ECO:0007669"/>
    <property type="project" value="UniProtKB-KW"/>
</dbReference>
<dbReference type="InterPro" id="IPR036704">
    <property type="entry name" value="RraA/RraA-like_sf"/>
</dbReference>
<dbReference type="GeneID" id="25980585"/>
<organism evidence="3">
    <name type="scientific">Grosmannia clavigera (strain kw1407 / UAMH 11150)</name>
    <name type="common">Blue stain fungus</name>
    <name type="synonym">Graphiocladiella clavigera</name>
    <dbReference type="NCBI Taxonomy" id="655863"/>
    <lineage>
        <taxon>Eukaryota</taxon>
        <taxon>Fungi</taxon>
        <taxon>Dikarya</taxon>
        <taxon>Ascomycota</taxon>
        <taxon>Pezizomycotina</taxon>
        <taxon>Sordariomycetes</taxon>
        <taxon>Sordariomycetidae</taxon>
        <taxon>Ophiostomatales</taxon>
        <taxon>Ophiostomataceae</taxon>
        <taxon>Leptographium</taxon>
    </lineage>
</organism>
<dbReference type="HOGENOM" id="CLU_072626_0_1_1"/>
<dbReference type="InParanoid" id="F0XNZ7"/>
<feature type="binding site" evidence="1">
    <location>
        <position position="120"/>
    </location>
    <ligand>
        <name>substrate</name>
    </ligand>
</feature>
<dbReference type="SUPFAM" id="SSF89562">
    <property type="entry name" value="RraA-like"/>
    <property type="match status" value="1"/>
</dbReference>
<keyword evidence="2" id="KW-0808">Transferase</keyword>
<dbReference type="Proteomes" id="UP000007796">
    <property type="component" value="Unassembled WGS sequence"/>
</dbReference>
<keyword evidence="1" id="KW-0479">Metal-binding</keyword>
<evidence type="ECO:0000256" key="1">
    <source>
        <dbReference type="PIRSR" id="PIRSR605493-1"/>
    </source>
</evidence>
<dbReference type="InterPro" id="IPR005493">
    <property type="entry name" value="RraA/RraA-like"/>
</dbReference>
<dbReference type="GO" id="GO:0032259">
    <property type="term" value="P:methylation"/>
    <property type="evidence" value="ECO:0007669"/>
    <property type="project" value="UniProtKB-KW"/>
</dbReference>
<dbReference type="PANTHER" id="PTHR33254:SF28">
    <property type="entry name" value="4-HYDROXY-4-METHYL-2-OXOGLUTARATE ALDOLASE"/>
    <property type="match status" value="1"/>
</dbReference>
<keyword evidence="1" id="KW-0460">Magnesium</keyword>
<dbReference type="Gene3D" id="3.50.30.40">
    <property type="entry name" value="Ribonuclease E inhibitor RraA/RraA-like"/>
    <property type="match status" value="1"/>
</dbReference>
<evidence type="ECO:0000313" key="3">
    <source>
        <dbReference type="Proteomes" id="UP000007796"/>
    </source>
</evidence>